<dbReference type="Proteomes" id="UP000545507">
    <property type="component" value="Unassembled WGS sequence"/>
</dbReference>
<evidence type="ECO:0000313" key="1">
    <source>
        <dbReference type="EMBL" id="NWF45948.1"/>
    </source>
</evidence>
<keyword evidence="2" id="KW-1185">Reference proteome</keyword>
<gene>
    <name evidence="1" type="ORF">F3K02_11905</name>
</gene>
<protein>
    <submittedName>
        <fullName evidence="1">Uncharacterized protein</fullName>
    </submittedName>
</protein>
<name>A0A7Y8GXQ1_9BURK</name>
<dbReference type="EMBL" id="VYGV01000007">
    <property type="protein sequence ID" value="NWF45948.1"/>
    <property type="molecule type" value="Genomic_DNA"/>
</dbReference>
<dbReference type="RefSeq" id="WP_177135825.1">
    <property type="nucleotide sequence ID" value="NZ_VYGV01000007.1"/>
</dbReference>
<evidence type="ECO:0000313" key="2">
    <source>
        <dbReference type="Proteomes" id="UP000545507"/>
    </source>
</evidence>
<sequence length="65" mass="7435">MTKQWILVANSSIARIFVRNSRSELKAALSRPVDQRVEVAQDIDFSAFDVREIETRIQGISRPAF</sequence>
<accession>A0A7Y8GXQ1</accession>
<reference evidence="1 2" key="1">
    <citation type="submission" date="2019-09" db="EMBL/GenBank/DDBJ databases">
        <title>Hydrogenophaga aromatica sp. nov., isolated from a para-xylene-degrading enrichment culture.</title>
        <authorList>
            <person name="Tancsics A."/>
            <person name="Banerjee S."/>
        </authorList>
    </citation>
    <scope>NUCLEOTIDE SEQUENCE [LARGE SCALE GENOMIC DNA]</scope>
    <source>
        <strain evidence="1 2">D2P1</strain>
    </source>
</reference>
<organism evidence="1 2">
    <name type="scientific">Hydrogenophaga aromaticivorans</name>
    <dbReference type="NCBI Taxonomy" id="2610898"/>
    <lineage>
        <taxon>Bacteria</taxon>
        <taxon>Pseudomonadati</taxon>
        <taxon>Pseudomonadota</taxon>
        <taxon>Betaproteobacteria</taxon>
        <taxon>Burkholderiales</taxon>
        <taxon>Comamonadaceae</taxon>
        <taxon>Hydrogenophaga</taxon>
    </lineage>
</organism>
<proteinExistence type="predicted"/>
<comment type="caution">
    <text evidence="1">The sequence shown here is derived from an EMBL/GenBank/DDBJ whole genome shotgun (WGS) entry which is preliminary data.</text>
</comment>
<dbReference type="AlphaFoldDB" id="A0A7Y8GXQ1"/>